<dbReference type="Proteomes" id="UP000003803">
    <property type="component" value="Unassembled WGS sequence"/>
</dbReference>
<dbReference type="AlphaFoldDB" id="B0PE36"/>
<name>B0PE36_9FIRM</name>
<sequence>MLYEEGLMKSLCKEMGITWVDEQGYPKLNEIPFSSLNEDDILDCLGHRCISKKSVDG</sequence>
<dbReference type="EMBL" id="ABGD02000024">
    <property type="protein sequence ID" value="EDS10225.1"/>
    <property type="molecule type" value="Genomic_DNA"/>
</dbReference>
<evidence type="ECO:0000313" key="2">
    <source>
        <dbReference type="Proteomes" id="UP000003803"/>
    </source>
</evidence>
<accession>B0PE36</accession>
<evidence type="ECO:0000313" key="1">
    <source>
        <dbReference type="EMBL" id="EDS10225.1"/>
    </source>
</evidence>
<reference evidence="1" key="1">
    <citation type="submission" date="2007-11" db="EMBL/GenBank/DDBJ databases">
        <authorList>
            <person name="Fulton L."/>
            <person name="Clifton S."/>
            <person name="Fulton B."/>
            <person name="Xu J."/>
            <person name="Minx P."/>
            <person name="Pepin K.H."/>
            <person name="Johnson M."/>
            <person name="Thiruvilangam P."/>
            <person name="Bhonagiri V."/>
            <person name="Nash W.E."/>
            <person name="Mardis E.R."/>
            <person name="Wilson R.K."/>
        </authorList>
    </citation>
    <scope>NUCLEOTIDE SEQUENCE [LARGE SCALE GENOMIC DNA]</scope>
    <source>
        <strain evidence="1">DSM 17241</strain>
    </source>
</reference>
<reference evidence="1" key="2">
    <citation type="submission" date="2013-09" db="EMBL/GenBank/DDBJ databases">
        <title>Draft genome sequence of Anaerotruncus colihominis(DSM 17241).</title>
        <authorList>
            <person name="Sudarsanam P."/>
            <person name="Ley R."/>
            <person name="Guruge J."/>
            <person name="Turnbaugh P.J."/>
            <person name="Mahowald M."/>
            <person name="Liep D."/>
            <person name="Gordon J."/>
        </authorList>
    </citation>
    <scope>NUCLEOTIDE SEQUENCE</scope>
    <source>
        <strain evidence="1">DSM 17241</strain>
    </source>
</reference>
<proteinExistence type="predicted"/>
<dbReference type="HOGENOM" id="CLU_2986416_0_0_9"/>
<organism evidence="1 2">
    <name type="scientific">Anaerotruncus colihominis DSM 17241</name>
    <dbReference type="NCBI Taxonomy" id="445972"/>
    <lineage>
        <taxon>Bacteria</taxon>
        <taxon>Bacillati</taxon>
        <taxon>Bacillota</taxon>
        <taxon>Clostridia</taxon>
        <taxon>Eubacteriales</taxon>
        <taxon>Oscillospiraceae</taxon>
        <taxon>Anaerotruncus</taxon>
    </lineage>
</organism>
<gene>
    <name evidence="1" type="ORF">ANACOL_02821</name>
</gene>
<comment type="caution">
    <text evidence="1">The sequence shown here is derived from an EMBL/GenBank/DDBJ whole genome shotgun (WGS) entry which is preliminary data.</text>
</comment>
<dbReference type="RefSeq" id="WP_006875725.1">
    <property type="nucleotide sequence ID" value="NZ_DS544185.1"/>
</dbReference>
<keyword evidence="2" id="KW-1185">Reference proteome</keyword>
<protein>
    <submittedName>
        <fullName evidence="1">Uncharacterized protein</fullName>
    </submittedName>
</protein>